<dbReference type="InterPro" id="IPR023753">
    <property type="entry name" value="FAD/NAD-binding_dom"/>
</dbReference>
<evidence type="ECO:0000256" key="2">
    <source>
        <dbReference type="ARBA" id="ARBA00022630"/>
    </source>
</evidence>
<dbReference type="PRINTS" id="PR00411">
    <property type="entry name" value="PNDRDTASEI"/>
</dbReference>
<evidence type="ECO:0000313" key="6">
    <source>
        <dbReference type="EMBL" id="CAB4925471.1"/>
    </source>
</evidence>
<dbReference type="PANTHER" id="PTHR43014">
    <property type="entry name" value="MERCURIC REDUCTASE"/>
    <property type="match status" value="1"/>
</dbReference>
<name>A0A6J7I453_9ZZZZ</name>
<dbReference type="GO" id="GO:0050660">
    <property type="term" value="F:flavin adenine dinucleotide binding"/>
    <property type="evidence" value="ECO:0007669"/>
    <property type="project" value="TreeGrafter"/>
</dbReference>
<dbReference type="PANTHER" id="PTHR43014:SF2">
    <property type="entry name" value="MERCURIC REDUCTASE"/>
    <property type="match status" value="1"/>
</dbReference>
<evidence type="ECO:0000256" key="3">
    <source>
        <dbReference type="ARBA" id="ARBA00022827"/>
    </source>
</evidence>
<reference evidence="6" key="1">
    <citation type="submission" date="2020-05" db="EMBL/GenBank/DDBJ databases">
        <authorList>
            <person name="Chiriac C."/>
            <person name="Salcher M."/>
            <person name="Ghai R."/>
            <person name="Kavagutti S V."/>
        </authorList>
    </citation>
    <scope>NUCLEOTIDE SEQUENCE</scope>
</reference>
<dbReference type="PRINTS" id="PR00368">
    <property type="entry name" value="FADPNR"/>
</dbReference>
<dbReference type="InterPro" id="IPR001100">
    <property type="entry name" value="Pyr_nuc-diS_OxRdtase"/>
</dbReference>
<comment type="similarity">
    <text evidence="1">Belongs to the class-I pyridine nucleotide-disulfide oxidoreductase family.</text>
</comment>
<dbReference type="SUPFAM" id="SSF51905">
    <property type="entry name" value="FAD/NAD(P)-binding domain"/>
    <property type="match status" value="1"/>
</dbReference>
<dbReference type="EMBL" id="CAFBMK010000129">
    <property type="protein sequence ID" value="CAB4925471.1"/>
    <property type="molecule type" value="Genomic_DNA"/>
</dbReference>
<protein>
    <submittedName>
        <fullName evidence="6">Unannotated protein</fullName>
    </submittedName>
</protein>
<gene>
    <name evidence="6" type="ORF">UFOPK3564_02076</name>
</gene>
<dbReference type="PIRSF" id="PIRSF000350">
    <property type="entry name" value="Mercury_reductase_MerA"/>
    <property type="match status" value="1"/>
</dbReference>
<keyword evidence="2" id="KW-0285">Flavoprotein</keyword>
<evidence type="ECO:0000259" key="4">
    <source>
        <dbReference type="Pfam" id="PF02852"/>
    </source>
</evidence>
<dbReference type="InterPro" id="IPR036188">
    <property type="entry name" value="FAD/NAD-bd_sf"/>
</dbReference>
<dbReference type="GO" id="GO:0003955">
    <property type="term" value="F:NAD(P)H dehydrogenase (quinone) activity"/>
    <property type="evidence" value="ECO:0007669"/>
    <property type="project" value="TreeGrafter"/>
</dbReference>
<dbReference type="AlphaFoldDB" id="A0A6J7I453"/>
<organism evidence="6">
    <name type="scientific">freshwater metagenome</name>
    <dbReference type="NCBI Taxonomy" id="449393"/>
    <lineage>
        <taxon>unclassified sequences</taxon>
        <taxon>metagenomes</taxon>
        <taxon>ecological metagenomes</taxon>
    </lineage>
</organism>
<dbReference type="Gene3D" id="3.30.390.30">
    <property type="match status" value="1"/>
</dbReference>
<dbReference type="InterPro" id="IPR016156">
    <property type="entry name" value="FAD/NAD-linked_Rdtase_dimer_sf"/>
</dbReference>
<dbReference type="Pfam" id="PF02852">
    <property type="entry name" value="Pyr_redox_dim"/>
    <property type="match status" value="1"/>
</dbReference>
<evidence type="ECO:0000259" key="5">
    <source>
        <dbReference type="Pfam" id="PF07992"/>
    </source>
</evidence>
<dbReference type="SUPFAM" id="SSF55424">
    <property type="entry name" value="FAD/NAD-linked reductases, dimerisation (C-terminal) domain"/>
    <property type="match status" value="1"/>
</dbReference>
<dbReference type="Gene3D" id="3.50.50.60">
    <property type="entry name" value="FAD/NAD(P)-binding domain"/>
    <property type="match status" value="2"/>
</dbReference>
<dbReference type="InterPro" id="IPR004099">
    <property type="entry name" value="Pyr_nucl-diS_OxRdtase_dimer"/>
</dbReference>
<dbReference type="Pfam" id="PF07992">
    <property type="entry name" value="Pyr_redox_2"/>
    <property type="match status" value="1"/>
</dbReference>
<feature type="domain" description="FAD/NAD(P)-binding" evidence="5">
    <location>
        <begin position="7"/>
        <end position="327"/>
    </location>
</feature>
<evidence type="ECO:0000256" key="1">
    <source>
        <dbReference type="ARBA" id="ARBA00007532"/>
    </source>
</evidence>
<keyword evidence="3" id="KW-0274">FAD</keyword>
<accession>A0A6J7I453</accession>
<feature type="domain" description="Pyridine nucleotide-disulphide oxidoreductase dimerisation" evidence="4">
    <location>
        <begin position="355"/>
        <end position="460"/>
    </location>
</feature>
<proteinExistence type="inferred from homology"/>
<sequence length="469" mass="48758">MHETEADVVVLGAGPAGEVAAGQLAEGGLDVVLVEDRLVGGECSFWGCMPSKALLRPVELLAEIARVPGVRELVTGTPDPQVLLDRRDEVIHDLDDSGQLPWLDDRGIRLERGFGRIVADRTIEVSDVDAEAPRLRITARRAVVVAVGTVPAFPPVDGLQEAAGWTNREGTTADEVPESLVVVGGGPIGSELSLAWSSLGAKVTLLEAAPQLLSKEEPFAGAQVADGLREHGVDVRVGVELASATRLPDGRVSITLEGGESIEAAELMVAAGRAPSTGALGLDAVGIAPDDHGYLQTDAHLLVGGTDWLYAVGDVNGRALLTHVGKRQSRVMAQHVLGDADAALAPDELDGPRSPRVTFTEPQVAAVGYTLQAAKDAGIDAVAIDVPSDGNAGASFIGKNAGGTTRFVIDPDAGILVGATFTGAGIAEQLHAATIAVAGRVPLDVLDRATPAFPTRTETWLRLMDKRPR</sequence>